<dbReference type="Pfam" id="PF00498">
    <property type="entry name" value="FHA"/>
    <property type="match status" value="1"/>
</dbReference>
<evidence type="ECO:0000256" key="10">
    <source>
        <dbReference type="ARBA" id="ARBA00022827"/>
    </source>
</evidence>
<dbReference type="SUPFAM" id="SSF51905">
    <property type="entry name" value="FAD/NAD(P)-binding domain"/>
    <property type="match status" value="1"/>
</dbReference>
<evidence type="ECO:0000256" key="14">
    <source>
        <dbReference type="SAM" id="Phobius"/>
    </source>
</evidence>
<dbReference type="PANTHER" id="PTHR46496:SF1">
    <property type="entry name" value="ZEAXANTHIN EPOXIDASE, CHLOROPLASTIC"/>
    <property type="match status" value="1"/>
</dbReference>
<evidence type="ECO:0000256" key="7">
    <source>
        <dbReference type="ARBA" id="ARBA00022528"/>
    </source>
</evidence>
<comment type="subcellular location">
    <subcellularLocation>
        <location evidence="2">Plastid</location>
        <location evidence="2">Chloroplast</location>
    </subcellularLocation>
</comment>
<evidence type="ECO:0000256" key="6">
    <source>
        <dbReference type="ARBA" id="ARBA00015103"/>
    </source>
</evidence>
<proteinExistence type="evidence at transcript level"/>
<keyword evidence="8" id="KW-0285">Flavoprotein</keyword>
<dbReference type="PROSITE" id="PS50006">
    <property type="entry name" value="FHA_DOMAIN"/>
    <property type="match status" value="1"/>
</dbReference>
<sequence>MAATATLYHKPSYKVSSRTYFPVSICKYVPIESSPCSHCNILFRSKGYRSRKRTLTLQANKATVGEIPSGSGPRKGGGDGAERKWLRILVAGGGIGGLIFALAAKRKGFDVLVFEKEHSAIRGEGESRGPIQIQSNALAALEAIDLQVANQIMEAGYITGDRVNGLVDGISGSWFLKLDTFTPAVEEGLPLTRVINRITLQGIVACALGEDVILSDSKVVDFEDDGCKVNVKLENGNRYEGDLLVGADGIWSKVREKLLGPEEALYSGFTCYSGVVNFVPADIESVAYRIFLGQNQYFVVTDAGAGMMQWYAFHKEPLGGVDGPQGKKQRLLNMFEGWCDNVMDLILATDEDEIFRRDICDRTPTGNWGRGRVTLLGDAIHAMQPNLGQGGCMAIEDSYQLAMELDKAWKQSVESGIPIDVVASLKSYETARKKRVNIIHSMSRTASKMTSSYKAYIDIGLGPLPIKFRVRNPKNVFLTFALRFTMPFVFSWILSGYSTTLEERALCCRLSDKANINQLQRWLKDNDALERSMNGEWFLFPVGNGTVASQPICLSRDESKPCIIGSEKQNSFYGTSNVISSAQVSEMHAWINYKDGAFFLTDLRSEYGTYIIDKEGRRHTLAPHVSARIHPSDVIEFGSDEKVAFRVKVVRFPTKTAEKEMKIFKQSKNLAETLHSVI</sequence>
<keyword evidence="9" id="KW-0934">Plastid</keyword>
<dbReference type="Gene3D" id="3.50.50.60">
    <property type="entry name" value="FAD/NAD(P)-binding domain"/>
    <property type="match status" value="1"/>
</dbReference>
<comment type="pathway">
    <text evidence="3">Hormone biosynthesis.</text>
</comment>
<dbReference type="Pfam" id="PF01494">
    <property type="entry name" value="FAD_binding_3"/>
    <property type="match status" value="1"/>
</dbReference>
<evidence type="ECO:0000256" key="5">
    <source>
        <dbReference type="ARBA" id="ARBA00012097"/>
    </source>
</evidence>
<dbReference type="GO" id="GO:0009688">
    <property type="term" value="P:abscisic acid biosynthetic process"/>
    <property type="evidence" value="ECO:0007669"/>
    <property type="project" value="UniProtKB-UniPathway"/>
</dbReference>
<evidence type="ECO:0000256" key="4">
    <source>
        <dbReference type="ARBA" id="ARBA00005134"/>
    </source>
</evidence>
<evidence type="ECO:0000256" key="1">
    <source>
        <dbReference type="ARBA" id="ARBA00001974"/>
    </source>
</evidence>
<dbReference type="AlphaFoldDB" id="A0A140CWR4"/>
<evidence type="ECO:0000313" key="16">
    <source>
        <dbReference type="EMBL" id="AMJ39490.1"/>
    </source>
</evidence>
<reference evidence="16" key="1">
    <citation type="journal article" date="2015" name="BMC Genomics">
        <title>De novo transcriptome sequencing in Bixa orellana to identify genes involved in methylerythritol phosphate, carotenoid and bixin biosynthesis.</title>
        <authorList>
            <person name="Cardenas-Conejo Y."/>
            <person name="Carballo-Uicab V."/>
            <person name="Lieberman M."/>
            <person name="Aguilar-Espinosa M."/>
            <person name="Comai L."/>
            <person name="Rivera-Madrid R."/>
        </authorList>
    </citation>
    <scope>NUCLEOTIDE SEQUENCE</scope>
    <source>
        <tissue evidence="16">Leaf</tissue>
    </source>
</reference>
<organism evidence="16">
    <name type="scientific">Bixa orellana</name>
    <name type="common">Lipstick tree</name>
    <dbReference type="NCBI Taxonomy" id="66672"/>
    <lineage>
        <taxon>Eukaryota</taxon>
        <taxon>Viridiplantae</taxon>
        <taxon>Streptophyta</taxon>
        <taxon>Embryophyta</taxon>
        <taxon>Tracheophyta</taxon>
        <taxon>Spermatophyta</taxon>
        <taxon>Magnoliopsida</taxon>
        <taxon>eudicotyledons</taxon>
        <taxon>Gunneridae</taxon>
        <taxon>Pentapetalae</taxon>
        <taxon>rosids</taxon>
        <taxon>malvids</taxon>
        <taxon>Malvales</taxon>
        <taxon>Bixaceae</taxon>
        <taxon>Bixa</taxon>
    </lineage>
</organism>
<dbReference type="Gene3D" id="2.60.200.20">
    <property type="match status" value="1"/>
</dbReference>
<evidence type="ECO:0000256" key="3">
    <source>
        <dbReference type="ARBA" id="ARBA00004972"/>
    </source>
</evidence>
<dbReference type="PANTHER" id="PTHR46496">
    <property type="match status" value="1"/>
</dbReference>
<protein>
    <recommendedName>
        <fullName evidence="6">Zeaxanthin epoxidase, chloroplastic</fullName>
        <ecNumber evidence="5">1.14.15.21</ecNumber>
    </recommendedName>
</protein>
<evidence type="ECO:0000259" key="15">
    <source>
        <dbReference type="PROSITE" id="PS50006"/>
    </source>
</evidence>
<dbReference type="GO" id="GO:0071949">
    <property type="term" value="F:FAD binding"/>
    <property type="evidence" value="ECO:0007669"/>
    <property type="project" value="InterPro"/>
</dbReference>
<dbReference type="InterPro" id="IPR000253">
    <property type="entry name" value="FHA_dom"/>
</dbReference>
<dbReference type="GO" id="GO:0052662">
    <property type="term" value="F:zeaxanthin epoxidase activity"/>
    <property type="evidence" value="ECO:0007669"/>
    <property type="project" value="UniProtKB-EC"/>
</dbReference>
<dbReference type="CDD" id="cd22702">
    <property type="entry name" value="FHA_ZEP-like"/>
    <property type="match status" value="1"/>
</dbReference>
<dbReference type="EC" id="1.14.15.21" evidence="5"/>
<evidence type="ECO:0000256" key="11">
    <source>
        <dbReference type="ARBA" id="ARBA00022865"/>
    </source>
</evidence>
<dbReference type="SUPFAM" id="SSF49879">
    <property type="entry name" value="SMAD/FHA domain"/>
    <property type="match status" value="1"/>
</dbReference>
<dbReference type="InterPro" id="IPR002938">
    <property type="entry name" value="FAD-bd"/>
</dbReference>
<feature type="transmembrane region" description="Helical" evidence="14">
    <location>
        <begin position="85"/>
        <end position="104"/>
    </location>
</feature>
<dbReference type="UniPathway" id="UPA00090"/>
<keyword evidence="14" id="KW-0472">Membrane</keyword>
<keyword evidence="10" id="KW-0274">FAD</keyword>
<feature type="domain" description="FHA" evidence="15">
    <location>
        <begin position="552"/>
        <end position="611"/>
    </location>
</feature>
<gene>
    <name evidence="16" type="primary">ZEP2</name>
</gene>
<evidence type="ECO:0000256" key="9">
    <source>
        <dbReference type="ARBA" id="ARBA00022640"/>
    </source>
</evidence>
<dbReference type="EMBL" id="KT359013">
    <property type="protein sequence ID" value="AMJ39490.1"/>
    <property type="molecule type" value="mRNA"/>
</dbReference>
<dbReference type="InterPro" id="IPR036188">
    <property type="entry name" value="FAD/NAD-bd_sf"/>
</dbReference>
<accession>A0A140CWR4</accession>
<keyword evidence="14" id="KW-0812">Transmembrane</keyword>
<dbReference type="InterPro" id="IPR008984">
    <property type="entry name" value="SMAD_FHA_dom_sf"/>
</dbReference>
<evidence type="ECO:0000256" key="2">
    <source>
        <dbReference type="ARBA" id="ARBA00004229"/>
    </source>
</evidence>
<keyword evidence="12" id="KW-0809">Transit peptide</keyword>
<evidence type="ECO:0000256" key="8">
    <source>
        <dbReference type="ARBA" id="ARBA00022630"/>
    </source>
</evidence>
<keyword evidence="7" id="KW-0150">Chloroplast</keyword>
<keyword evidence="14" id="KW-1133">Transmembrane helix</keyword>
<name>A0A140CWR4_BIXOR</name>
<dbReference type="GO" id="GO:0009507">
    <property type="term" value="C:chloroplast"/>
    <property type="evidence" value="ECO:0007669"/>
    <property type="project" value="UniProtKB-SubCell"/>
</dbReference>
<keyword evidence="11" id="KW-0937">Abscisic acid biosynthesis</keyword>
<keyword evidence="13" id="KW-0560">Oxidoreductase</keyword>
<comment type="cofactor">
    <cofactor evidence="1">
        <name>FAD</name>
        <dbReference type="ChEBI" id="CHEBI:57692"/>
    </cofactor>
</comment>
<dbReference type="PRINTS" id="PR00420">
    <property type="entry name" value="RNGMNOXGNASE"/>
</dbReference>
<comment type="pathway">
    <text evidence="4">Plant hormone biosynthesis; abscisate biosynthesis.</text>
</comment>
<evidence type="ECO:0000256" key="13">
    <source>
        <dbReference type="ARBA" id="ARBA00023002"/>
    </source>
</evidence>
<evidence type="ECO:0000256" key="12">
    <source>
        <dbReference type="ARBA" id="ARBA00022946"/>
    </source>
</evidence>